<dbReference type="RefSeq" id="WP_103870570.1">
    <property type="nucleotide sequence ID" value="NZ_FNUY01000001.1"/>
</dbReference>
<reference evidence="2 3" key="1">
    <citation type="submission" date="2016-10" db="EMBL/GenBank/DDBJ databases">
        <authorList>
            <person name="de Groot N.N."/>
        </authorList>
    </citation>
    <scope>NUCLEOTIDE SEQUENCE [LARGE SCALE GENOMIC DNA]</scope>
    <source>
        <strain evidence="2 3">DSM 26656</strain>
    </source>
</reference>
<dbReference type="InterPro" id="IPR055222">
    <property type="entry name" value="PRISE-like_Rossmann-fold"/>
</dbReference>
<dbReference type="Proteomes" id="UP000236743">
    <property type="component" value="Unassembled WGS sequence"/>
</dbReference>
<evidence type="ECO:0000313" key="2">
    <source>
        <dbReference type="EMBL" id="SEF45919.1"/>
    </source>
</evidence>
<accession>A0A1H5S5M6</accession>
<name>A0A1H5S5M6_9HYPH</name>
<dbReference type="OrthoDB" id="4392084at2"/>
<dbReference type="EMBL" id="FNUY01000001">
    <property type="protein sequence ID" value="SEF45919.1"/>
    <property type="molecule type" value="Genomic_DNA"/>
</dbReference>
<evidence type="ECO:0000259" key="1">
    <source>
        <dbReference type="Pfam" id="PF22917"/>
    </source>
</evidence>
<dbReference type="CDD" id="cd08948">
    <property type="entry name" value="5beta-POR_like_SDR_a"/>
    <property type="match status" value="1"/>
</dbReference>
<evidence type="ECO:0000313" key="3">
    <source>
        <dbReference type="Proteomes" id="UP000236743"/>
    </source>
</evidence>
<keyword evidence="3" id="KW-1185">Reference proteome</keyword>
<dbReference type="InterPro" id="IPR036291">
    <property type="entry name" value="NAD(P)-bd_dom_sf"/>
</dbReference>
<organism evidence="2 3">
    <name type="scientific">Bosea lathyri</name>
    <dbReference type="NCBI Taxonomy" id="1036778"/>
    <lineage>
        <taxon>Bacteria</taxon>
        <taxon>Pseudomonadati</taxon>
        <taxon>Pseudomonadota</taxon>
        <taxon>Alphaproteobacteria</taxon>
        <taxon>Hyphomicrobiales</taxon>
        <taxon>Boseaceae</taxon>
        <taxon>Bosea</taxon>
    </lineage>
</organism>
<protein>
    <submittedName>
        <fullName evidence="2">Nucleoside-diphosphate-sugar epimerase</fullName>
    </submittedName>
</protein>
<sequence length="350" mass="38351">MLQPSALVIGANGIVGSNMLAMLCAGTDWTVHAVARSHPPSDDRVRRIAVDLQDEAASRIALAALGPIDYVFFAALATGRTPAAQVGPNLALLRNAVSPLIGRGSGLRHVCVVQGTKWYGSHLGPYHTPAREGDARHDGPNFYYDQRDWLSAAQAGSDWSFSTLRPHFISGFNVGNPHNMMAAVGAYAAIKRELGDALDFPGTPACFQTLSMATDVSLLNRAMLWAATTAECANQDFNISNGDYFRWRDLWPAIAGSFGMPSGVVKPVRLATYMADKGAVWDAIVRRHSLRSTPLDKVVDWNWADFLFRGDWDDMSSTIKARRYGFDDCVDTQDDMLTALARYREERVLP</sequence>
<gene>
    <name evidence="2" type="ORF">SAMN04488115_101151</name>
</gene>
<dbReference type="PANTHER" id="PTHR32487">
    <property type="entry name" value="3-OXO-DELTA(4,5)-STEROID 5-BETA-REDUCTASE"/>
    <property type="match status" value="1"/>
</dbReference>
<dbReference type="Gene3D" id="3.40.50.720">
    <property type="entry name" value="NAD(P)-binding Rossmann-like Domain"/>
    <property type="match status" value="1"/>
</dbReference>
<dbReference type="AlphaFoldDB" id="A0A1H5S5M6"/>
<feature type="domain" description="PRISE-like Rossmann-fold" evidence="1">
    <location>
        <begin position="61"/>
        <end position="350"/>
    </location>
</feature>
<dbReference type="Pfam" id="PF22917">
    <property type="entry name" value="PRISE"/>
    <property type="match status" value="1"/>
</dbReference>
<proteinExistence type="predicted"/>
<dbReference type="SUPFAM" id="SSF51735">
    <property type="entry name" value="NAD(P)-binding Rossmann-fold domains"/>
    <property type="match status" value="1"/>
</dbReference>
<dbReference type="PANTHER" id="PTHR32487:SF0">
    <property type="entry name" value="3-OXO-DELTA(4,5)-STEROID 5-BETA-REDUCTASE"/>
    <property type="match status" value="1"/>
</dbReference>